<sequence>MVVLFYGQKCQNYMKKLRNHKVKLLLNEQCRGQKLECNINKLIFRNIQENDNDKNGNLNEIIFNYIIQEHLQLIDEEIENIVMFMDCKSEINYYILFNMLKSSNQIQQIERNLIQKYRPANVKKENHPKIDIQ</sequence>
<proteinExistence type="predicted"/>
<comment type="caution">
    <text evidence="1">The sequence shown here is derived from an EMBL/GenBank/DDBJ whole genome shotgun (WGS) entry which is preliminary data.</text>
</comment>
<reference evidence="1" key="1">
    <citation type="submission" date="2021-01" db="EMBL/GenBank/DDBJ databases">
        <authorList>
            <consortium name="Genoscope - CEA"/>
            <person name="William W."/>
        </authorList>
    </citation>
    <scope>NUCLEOTIDE SEQUENCE</scope>
</reference>
<dbReference type="EMBL" id="CAJJDN010000181">
    <property type="protein sequence ID" value="CAD8127929.1"/>
    <property type="molecule type" value="Genomic_DNA"/>
</dbReference>
<organism evidence="1 2">
    <name type="scientific">Paramecium sonneborni</name>
    <dbReference type="NCBI Taxonomy" id="65129"/>
    <lineage>
        <taxon>Eukaryota</taxon>
        <taxon>Sar</taxon>
        <taxon>Alveolata</taxon>
        <taxon>Ciliophora</taxon>
        <taxon>Intramacronucleata</taxon>
        <taxon>Oligohymenophorea</taxon>
        <taxon>Peniculida</taxon>
        <taxon>Parameciidae</taxon>
        <taxon>Paramecium</taxon>
    </lineage>
</organism>
<protein>
    <submittedName>
        <fullName evidence="1">Uncharacterized protein</fullName>
    </submittedName>
</protein>
<dbReference type="Proteomes" id="UP000692954">
    <property type="component" value="Unassembled WGS sequence"/>
</dbReference>
<evidence type="ECO:0000313" key="1">
    <source>
        <dbReference type="EMBL" id="CAD8127929.1"/>
    </source>
</evidence>
<keyword evidence="2" id="KW-1185">Reference proteome</keyword>
<gene>
    <name evidence="1" type="ORF">PSON_ATCC_30995.1.T1810056</name>
</gene>
<dbReference type="AlphaFoldDB" id="A0A8S1RLL1"/>
<name>A0A8S1RLL1_9CILI</name>
<evidence type="ECO:0000313" key="2">
    <source>
        <dbReference type="Proteomes" id="UP000692954"/>
    </source>
</evidence>
<accession>A0A8S1RLL1</accession>